<dbReference type="GO" id="GO:0046872">
    <property type="term" value="F:metal ion binding"/>
    <property type="evidence" value="ECO:0007669"/>
    <property type="project" value="UniProtKB-KW"/>
</dbReference>
<dbReference type="RefSeq" id="WP_031366796.1">
    <property type="nucleotide sequence ID" value="NZ_FPKS01000010.1"/>
</dbReference>
<dbReference type="InterPro" id="IPR011257">
    <property type="entry name" value="DNA_glycosylase"/>
</dbReference>
<dbReference type="Gene3D" id="1.10.340.30">
    <property type="entry name" value="Hypothetical protein, domain 2"/>
    <property type="match status" value="1"/>
</dbReference>
<organism evidence="3 4">
    <name type="scientific">Pseudolactococcus chungangensis CAU 28 = DSM 22330</name>
    <dbReference type="NCBI Taxonomy" id="1122154"/>
    <lineage>
        <taxon>Bacteria</taxon>
        <taxon>Bacillati</taxon>
        <taxon>Bacillota</taxon>
        <taxon>Bacilli</taxon>
        <taxon>Lactobacillales</taxon>
        <taxon>Streptococcaceae</taxon>
        <taxon>Pseudolactococcus</taxon>
    </lineage>
</organism>
<evidence type="ECO:0000313" key="4">
    <source>
        <dbReference type="Proteomes" id="UP000185655"/>
    </source>
</evidence>
<dbReference type="SUPFAM" id="SSF48150">
    <property type="entry name" value="DNA-glycosylase"/>
    <property type="match status" value="1"/>
</dbReference>
<dbReference type="AlphaFoldDB" id="A0A1K2HFQ2"/>
<dbReference type="STRING" id="1122154.SAMN02746068_01657"/>
<feature type="binding site" evidence="1">
    <location>
        <position position="4"/>
    </location>
    <ligand>
        <name>Zn(2+)</name>
        <dbReference type="ChEBI" id="CHEBI:29105"/>
    </ligand>
</feature>
<dbReference type="EMBL" id="JXJT01000010">
    <property type="protein sequence ID" value="PCS03262.1"/>
    <property type="molecule type" value="Genomic_DNA"/>
</dbReference>
<name>A0A1K2HFQ2_9LACT</name>
<dbReference type="EMBL" id="FPKS01000010">
    <property type="protein sequence ID" value="SFZ75607.1"/>
    <property type="molecule type" value="Genomic_DNA"/>
</dbReference>
<feature type="binding site" evidence="1">
    <location>
        <position position="174"/>
    </location>
    <ligand>
        <name>Zn(2+)</name>
        <dbReference type="ChEBI" id="CHEBI:29105"/>
    </ligand>
</feature>
<feature type="binding site" evidence="1">
    <location>
        <position position="16"/>
    </location>
    <ligand>
        <name>Zn(2+)</name>
        <dbReference type="ChEBI" id="CHEBI:29105"/>
    </ligand>
</feature>
<proteinExistence type="predicted"/>
<dbReference type="Proteomes" id="UP000185655">
    <property type="component" value="Unassembled WGS sequence"/>
</dbReference>
<keyword evidence="5" id="KW-1185">Reference proteome</keyword>
<dbReference type="Pfam" id="PF03352">
    <property type="entry name" value="Adenine_glyco"/>
    <property type="match status" value="1"/>
</dbReference>
<accession>A0A1K2HFQ2</accession>
<dbReference type="OrthoDB" id="9807664at2"/>
<dbReference type="GO" id="GO:0008725">
    <property type="term" value="F:DNA-3-methyladenine glycosylase activity"/>
    <property type="evidence" value="ECO:0007669"/>
    <property type="project" value="InterPro"/>
</dbReference>
<dbReference type="InterPro" id="IPR052891">
    <property type="entry name" value="DNA-3mA_glycosylase"/>
</dbReference>
<protein>
    <submittedName>
        <fullName evidence="2 3">DNA-3-methyladenine glycosylase</fullName>
    </submittedName>
</protein>
<evidence type="ECO:0000313" key="3">
    <source>
        <dbReference type="EMBL" id="SFZ75607.1"/>
    </source>
</evidence>
<reference evidence="2 5" key="1">
    <citation type="submission" date="2014-12" db="EMBL/GenBank/DDBJ databases">
        <title>Draft genome sequences of 10 type strains of Lactococcus.</title>
        <authorList>
            <person name="Sun Z."/>
            <person name="Zhong Z."/>
            <person name="Liu W."/>
            <person name="Zhang W."/>
            <person name="Zhang H."/>
        </authorList>
    </citation>
    <scope>NUCLEOTIDE SEQUENCE [LARGE SCALE GENOMIC DNA]</scope>
    <source>
        <strain evidence="2 5">DSM 22330</strain>
    </source>
</reference>
<dbReference type="GO" id="GO:0006284">
    <property type="term" value="P:base-excision repair"/>
    <property type="evidence" value="ECO:0007669"/>
    <property type="project" value="InterPro"/>
</dbReference>
<sequence length="181" mass="20963">MTRCDWAKSGLEISYHDLEWGKPKYDDAMLFEMLILEGMQAGLSWSTILAKRENYRQALDGFNPQKIKDYNQDKLDELLQNAGLIRNRLKMQAIVKNAKAFIQVQSEFGSFSTYLWQYVLGKPIQHDYHHFSEVPATTPISEKMSKDMKKRGFSFVGPTICYAYMQSVGLVNDHLVSCDYR</sequence>
<gene>
    <name evidence="2" type="ORF">RR45_GL000284</name>
    <name evidence="3" type="ORF">SAMN02746068_01657</name>
</gene>
<evidence type="ECO:0000313" key="5">
    <source>
        <dbReference type="Proteomes" id="UP000218979"/>
    </source>
</evidence>
<dbReference type="Proteomes" id="UP000218979">
    <property type="component" value="Unassembled WGS sequence"/>
</dbReference>
<keyword evidence="1" id="KW-0479">Metal-binding</keyword>
<feature type="binding site" evidence="1">
    <location>
        <position position="178"/>
    </location>
    <ligand>
        <name>Zn(2+)</name>
        <dbReference type="ChEBI" id="CHEBI:29105"/>
    </ligand>
</feature>
<reference evidence="3 4" key="2">
    <citation type="submission" date="2016-11" db="EMBL/GenBank/DDBJ databases">
        <authorList>
            <person name="Jaros S."/>
            <person name="Januszkiewicz K."/>
            <person name="Wedrychowicz H."/>
        </authorList>
    </citation>
    <scope>NUCLEOTIDE SEQUENCE [LARGE SCALE GENOMIC DNA]</scope>
    <source>
        <strain evidence="3 4">DSM 22330</strain>
    </source>
</reference>
<evidence type="ECO:0000313" key="2">
    <source>
        <dbReference type="EMBL" id="PCS03262.1"/>
    </source>
</evidence>
<dbReference type="PANTHER" id="PTHR30037:SF4">
    <property type="entry name" value="DNA-3-METHYLADENINE GLYCOSYLASE I"/>
    <property type="match status" value="1"/>
</dbReference>
<keyword evidence="1" id="KW-0862">Zinc</keyword>
<evidence type="ECO:0000256" key="1">
    <source>
        <dbReference type="PIRSR" id="PIRSR605019-1"/>
    </source>
</evidence>
<dbReference type="PANTHER" id="PTHR30037">
    <property type="entry name" value="DNA-3-METHYLADENINE GLYCOSYLASE 1"/>
    <property type="match status" value="1"/>
</dbReference>
<dbReference type="InterPro" id="IPR005019">
    <property type="entry name" value="Adenine_glyco"/>
</dbReference>